<dbReference type="InterPro" id="IPR000914">
    <property type="entry name" value="SBP_5_dom"/>
</dbReference>
<reference evidence="2 3" key="1">
    <citation type="submission" date="2018-05" db="EMBL/GenBank/DDBJ databases">
        <title>Spiribacter halobius sp. nov., a moderately halophilic bacterium isolated from marine solar saltern.</title>
        <authorList>
            <person name="Zheng W.-S."/>
            <person name="Lu D.-C."/>
            <person name="Du Z.-J."/>
        </authorList>
    </citation>
    <scope>NUCLEOTIDE SEQUENCE [LARGE SCALE GENOMIC DNA]</scope>
    <source>
        <strain evidence="2 3">E85</strain>
    </source>
</reference>
<dbReference type="Pfam" id="PF00496">
    <property type="entry name" value="SBP_bac_5"/>
    <property type="match status" value="1"/>
</dbReference>
<dbReference type="PIRSF" id="PIRSF002741">
    <property type="entry name" value="MppA"/>
    <property type="match status" value="1"/>
</dbReference>
<dbReference type="AlphaFoldDB" id="A0A2U2N8J0"/>
<evidence type="ECO:0000313" key="2">
    <source>
        <dbReference type="EMBL" id="PWG65496.1"/>
    </source>
</evidence>
<dbReference type="GO" id="GO:1904680">
    <property type="term" value="F:peptide transmembrane transporter activity"/>
    <property type="evidence" value="ECO:0007669"/>
    <property type="project" value="TreeGrafter"/>
</dbReference>
<dbReference type="CDD" id="cd08503">
    <property type="entry name" value="PBP2_NikA_DppA_OppA_like_17"/>
    <property type="match status" value="1"/>
</dbReference>
<dbReference type="Gene3D" id="3.10.105.10">
    <property type="entry name" value="Dipeptide-binding Protein, Domain 3"/>
    <property type="match status" value="1"/>
</dbReference>
<sequence>MIHRPHAVLPEATDLRRRRLLQSLGLAGIAAGSGVWPGLLRAGEHGGQAARRGGTLRVALPMADSIDPLQMSAGGSIAIVQQVAEYLVWAEDDLTLRPVLATDWAPRNGGRTWIFRLRQGVRFHDGREMTSADVVASFRRMVMPDSPSAASAQLGFLRPDGVSADDRYTVRFELDRPIGAFPYYTHIYNAVILPEDYAGDFADSPIGTGPFRLVDYRPQEGAVVERNPDYWDSPRPYLDRVELSLYDGSQPQVLAMQGGAADVMLGAGYIDARPLFDDEDIEIVAAPTARHRQLCMRADQPPFEDVRVRRAVALAVQRPALIDTLLGGYAALGNDHPVADVYPLAVDLEQRERDLAEAQRLLREAGAPNGFPVDLYIGRVEELPQYGQVLQQQLAEVGIRVNLQIEPLNVYYDHWTEVPFGLTDWVSRPTPDQILSVAFRGDAEWNAAHWRNDDFDRILERFQAEPDAGRRSELATRLAGILNEEVPAMIGYFNDGLRPVTRQVRDVTGNLSNYLDLTRAWLA</sequence>
<dbReference type="OrthoDB" id="9801912at2"/>
<organism evidence="2 3">
    <name type="scientific">Sediminicurvatus halobius</name>
    <dbReference type="NCBI Taxonomy" id="2182432"/>
    <lineage>
        <taxon>Bacteria</taxon>
        <taxon>Pseudomonadati</taxon>
        <taxon>Pseudomonadota</taxon>
        <taxon>Gammaproteobacteria</taxon>
        <taxon>Chromatiales</taxon>
        <taxon>Ectothiorhodospiraceae</taxon>
        <taxon>Sediminicurvatus</taxon>
    </lineage>
</organism>
<dbReference type="GO" id="GO:0015833">
    <property type="term" value="P:peptide transport"/>
    <property type="evidence" value="ECO:0007669"/>
    <property type="project" value="TreeGrafter"/>
</dbReference>
<accession>A0A2U2N8J0</accession>
<dbReference type="InterPro" id="IPR006311">
    <property type="entry name" value="TAT_signal"/>
</dbReference>
<dbReference type="Proteomes" id="UP000245474">
    <property type="component" value="Unassembled WGS sequence"/>
</dbReference>
<proteinExistence type="predicted"/>
<dbReference type="RefSeq" id="WP_109675637.1">
    <property type="nucleotide sequence ID" value="NZ_CP086615.1"/>
</dbReference>
<dbReference type="EMBL" id="QFFI01000002">
    <property type="protein sequence ID" value="PWG65496.1"/>
    <property type="molecule type" value="Genomic_DNA"/>
</dbReference>
<comment type="caution">
    <text evidence="2">The sequence shown here is derived from an EMBL/GenBank/DDBJ whole genome shotgun (WGS) entry which is preliminary data.</text>
</comment>
<name>A0A2U2N8J0_9GAMM</name>
<dbReference type="SUPFAM" id="SSF53850">
    <property type="entry name" value="Periplasmic binding protein-like II"/>
    <property type="match status" value="1"/>
</dbReference>
<gene>
    <name evidence="2" type="ORF">DEM34_01780</name>
</gene>
<dbReference type="Gene3D" id="3.40.190.10">
    <property type="entry name" value="Periplasmic binding protein-like II"/>
    <property type="match status" value="1"/>
</dbReference>
<evidence type="ECO:0000313" key="3">
    <source>
        <dbReference type="Proteomes" id="UP000245474"/>
    </source>
</evidence>
<evidence type="ECO:0000259" key="1">
    <source>
        <dbReference type="Pfam" id="PF00496"/>
    </source>
</evidence>
<dbReference type="PANTHER" id="PTHR30290">
    <property type="entry name" value="PERIPLASMIC BINDING COMPONENT OF ABC TRANSPORTER"/>
    <property type="match status" value="1"/>
</dbReference>
<feature type="domain" description="Solute-binding protein family 5" evidence="1">
    <location>
        <begin position="96"/>
        <end position="443"/>
    </location>
</feature>
<keyword evidence="3" id="KW-1185">Reference proteome</keyword>
<dbReference type="GO" id="GO:0043190">
    <property type="term" value="C:ATP-binding cassette (ABC) transporter complex"/>
    <property type="evidence" value="ECO:0007669"/>
    <property type="project" value="InterPro"/>
</dbReference>
<dbReference type="PROSITE" id="PS51318">
    <property type="entry name" value="TAT"/>
    <property type="match status" value="1"/>
</dbReference>
<dbReference type="GO" id="GO:0030288">
    <property type="term" value="C:outer membrane-bounded periplasmic space"/>
    <property type="evidence" value="ECO:0007669"/>
    <property type="project" value="UniProtKB-ARBA"/>
</dbReference>
<dbReference type="InterPro" id="IPR030678">
    <property type="entry name" value="Peptide/Ni-bd"/>
</dbReference>
<protein>
    <submittedName>
        <fullName evidence="2">ABC transporter substrate-binding protein</fullName>
    </submittedName>
</protein>
<dbReference type="InterPro" id="IPR039424">
    <property type="entry name" value="SBP_5"/>
</dbReference>